<dbReference type="AlphaFoldDB" id="R7YUZ8"/>
<dbReference type="GeneID" id="19902305"/>
<evidence type="ECO:0000256" key="1">
    <source>
        <dbReference type="SAM" id="MobiDB-lite"/>
    </source>
</evidence>
<dbReference type="HOGENOM" id="CLU_640949_0_0_1"/>
<feature type="compositionally biased region" description="Polar residues" evidence="1">
    <location>
        <begin position="336"/>
        <end position="346"/>
    </location>
</feature>
<name>R7YUZ8_CONA1</name>
<proteinExistence type="predicted"/>
<sequence>MSEGRPSGVSCKEPPAARTEWKSGPTCQSIRKRQILRQNARDQKWKREDRASTVEVHSMLHTKRPDDRRASAPYAYGARGRPFKEYKIKFEERNLPVQPKRNRKRREQGVRPSVEDEQCAQLQNHTTCGNPNAANKADVLGAEVVEKPQCIRSRSPTETARESVPLVKEYAESKVVPSTGKKRAATEVADDESEVPHPQERSKAKIRRLETEVSELKETCTRIEQDGNRRVQELEITLERRIEDLLRAKQAEMASTTPKFPQAGIPQPIPHTSPRSKIPYQGQRSYSRHGIFAPPASQAPRRNTMQSAAPTAQAGQSYRSGLSQTNGSPVVRGAVQTASTSETSRPIPTGPRNKSHAYCRCINLHRDFLNTVAIPSIDTWPKAELQEYYRCIKQIANCKAHNKLGKACKKFMSGMQGREAFGAGAHRS</sequence>
<feature type="compositionally biased region" description="Polar residues" evidence="1">
    <location>
        <begin position="300"/>
        <end position="328"/>
    </location>
</feature>
<dbReference type="RefSeq" id="XP_007781072.1">
    <property type="nucleotide sequence ID" value="XM_007782882.1"/>
</dbReference>
<dbReference type="EMBL" id="JH767576">
    <property type="protein sequence ID" value="EON65755.1"/>
    <property type="molecule type" value="Genomic_DNA"/>
</dbReference>
<feature type="region of interest" description="Disordered" evidence="1">
    <location>
        <begin position="252"/>
        <end position="353"/>
    </location>
</feature>
<protein>
    <submittedName>
        <fullName evidence="2">Uncharacterized protein</fullName>
    </submittedName>
</protein>
<evidence type="ECO:0000313" key="2">
    <source>
        <dbReference type="EMBL" id="EON65755.1"/>
    </source>
</evidence>
<organism evidence="2 3">
    <name type="scientific">Coniosporium apollinis (strain CBS 100218)</name>
    <name type="common">Rock-inhabiting black yeast</name>
    <dbReference type="NCBI Taxonomy" id="1168221"/>
    <lineage>
        <taxon>Eukaryota</taxon>
        <taxon>Fungi</taxon>
        <taxon>Dikarya</taxon>
        <taxon>Ascomycota</taxon>
        <taxon>Pezizomycotina</taxon>
        <taxon>Dothideomycetes</taxon>
        <taxon>Dothideomycetes incertae sedis</taxon>
        <taxon>Coniosporium</taxon>
    </lineage>
</organism>
<dbReference type="Proteomes" id="UP000016924">
    <property type="component" value="Unassembled WGS sequence"/>
</dbReference>
<evidence type="ECO:0000313" key="3">
    <source>
        <dbReference type="Proteomes" id="UP000016924"/>
    </source>
</evidence>
<reference evidence="3" key="1">
    <citation type="submission" date="2012-06" db="EMBL/GenBank/DDBJ databases">
        <title>The genome sequence of Coniosporium apollinis CBS 100218.</title>
        <authorList>
            <consortium name="The Broad Institute Genome Sequencing Platform"/>
            <person name="Cuomo C."/>
            <person name="Gorbushina A."/>
            <person name="Noack S."/>
            <person name="Walker B."/>
            <person name="Young S.K."/>
            <person name="Zeng Q."/>
            <person name="Gargeya S."/>
            <person name="Fitzgerald M."/>
            <person name="Haas B."/>
            <person name="Abouelleil A."/>
            <person name="Alvarado L."/>
            <person name="Arachchi H.M."/>
            <person name="Berlin A.M."/>
            <person name="Chapman S.B."/>
            <person name="Goldberg J."/>
            <person name="Griggs A."/>
            <person name="Gujja S."/>
            <person name="Hansen M."/>
            <person name="Howarth C."/>
            <person name="Imamovic A."/>
            <person name="Larimer J."/>
            <person name="McCowan C."/>
            <person name="Montmayeur A."/>
            <person name="Murphy C."/>
            <person name="Neiman D."/>
            <person name="Pearson M."/>
            <person name="Priest M."/>
            <person name="Roberts A."/>
            <person name="Saif S."/>
            <person name="Shea T."/>
            <person name="Sisk P."/>
            <person name="Sykes S."/>
            <person name="Wortman J."/>
            <person name="Nusbaum C."/>
            <person name="Birren B."/>
        </authorList>
    </citation>
    <scope>NUCLEOTIDE SEQUENCE [LARGE SCALE GENOMIC DNA]</scope>
    <source>
        <strain evidence="3">CBS 100218</strain>
    </source>
</reference>
<accession>R7YUZ8</accession>
<feature type="compositionally biased region" description="Basic and acidic residues" evidence="1">
    <location>
        <begin position="39"/>
        <end position="52"/>
    </location>
</feature>
<feature type="region of interest" description="Disordered" evidence="1">
    <location>
        <begin position="178"/>
        <end position="203"/>
    </location>
</feature>
<keyword evidence="3" id="KW-1185">Reference proteome</keyword>
<feature type="region of interest" description="Disordered" evidence="1">
    <location>
        <begin position="1"/>
        <end position="76"/>
    </location>
</feature>
<gene>
    <name evidence="2" type="ORF">W97_04994</name>
</gene>
<feature type="compositionally biased region" description="Basic and acidic residues" evidence="1">
    <location>
        <begin position="194"/>
        <end position="203"/>
    </location>
</feature>
<feature type="region of interest" description="Disordered" evidence="1">
    <location>
        <begin position="94"/>
        <end position="118"/>
    </location>
</feature>